<gene>
    <name evidence="2" type="ORF">SMAX5B_019921</name>
</gene>
<evidence type="ECO:0000256" key="1">
    <source>
        <dbReference type="SAM" id="MobiDB-lite"/>
    </source>
</evidence>
<feature type="region of interest" description="Disordered" evidence="1">
    <location>
        <begin position="126"/>
        <end position="146"/>
    </location>
</feature>
<organism evidence="2 3">
    <name type="scientific">Scophthalmus maximus</name>
    <name type="common">Turbot</name>
    <name type="synonym">Psetta maxima</name>
    <dbReference type="NCBI Taxonomy" id="52904"/>
    <lineage>
        <taxon>Eukaryota</taxon>
        <taxon>Metazoa</taxon>
        <taxon>Chordata</taxon>
        <taxon>Craniata</taxon>
        <taxon>Vertebrata</taxon>
        <taxon>Euteleostomi</taxon>
        <taxon>Actinopterygii</taxon>
        <taxon>Neopterygii</taxon>
        <taxon>Teleostei</taxon>
        <taxon>Neoteleostei</taxon>
        <taxon>Acanthomorphata</taxon>
        <taxon>Carangaria</taxon>
        <taxon>Pleuronectiformes</taxon>
        <taxon>Pleuronectoidei</taxon>
        <taxon>Scophthalmidae</taxon>
        <taxon>Scophthalmus</taxon>
    </lineage>
</organism>
<reference evidence="2 3" key="1">
    <citation type="submission" date="2017-12" db="EMBL/GenBank/DDBJ databases">
        <title>Integrating genomic resources of turbot (Scophthalmus maximus) in depth evaluation of genetic and physical mapping variation across individuals.</title>
        <authorList>
            <person name="Martinez P."/>
        </authorList>
    </citation>
    <scope>NUCLEOTIDE SEQUENCE [LARGE SCALE GENOMIC DNA]</scope>
</reference>
<proteinExistence type="predicted"/>
<evidence type="ECO:0000313" key="3">
    <source>
        <dbReference type="Proteomes" id="UP000246464"/>
    </source>
</evidence>
<evidence type="ECO:0000313" key="2">
    <source>
        <dbReference type="EMBL" id="AWO98586.1"/>
    </source>
</evidence>
<sequence length="146" mass="16665">MWIFCMKLLHRNVMRIQLHYPECRSSPPAPNCRAIGVKLKSRAGEGASRSVSRTGVDRFKRLQQETIDIFWVLIRRGNRDAFNNPTSAPRSDNKERQPGATVSTELTAERREVIQQVGLKRPNFVNVSEPSGLTRVRHKSGPNWDV</sequence>
<dbReference type="AlphaFoldDB" id="A0A2U9B3V8"/>
<feature type="compositionally biased region" description="Polar residues" evidence="1">
    <location>
        <begin position="81"/>
        <end position="90"/>
    </location>
</feature>
<accession>A0A2U9B3V8</accession>
<name>A0A2U9B3V8_SCOMX</name>
<dbReference type="EMBL" id="CP026245">
    <property type="protein sequence ID" value="AWO98586.1"/>
    <property type="molecule type" value="Genomic_DNA"/>
</dbReference>
<protein>
    <submittedName>
        <fullName evidence="2">Uncharacterized protein</fullName>
    </submittedName>
</protein>
<feature type="region of interest" description="Disordered" evidence="1">
    <location>
        <begin position="80"/>
        <end position="108"/>
    </location>
</feature>
<dbReference type="Proteomes" id="UP000246464">
    <property type="component" value="Chromosome 3"/>
</dbReference>
<keyword evidence="3" id="KW-1185">Reference proteome</keyword>